<evidence type="ECO:0000256" key="10">
    <source>
        <dbReference type="SAM" id="MobiDB-lite"/>
    </source>
</evidence>
<keyword evidence="7" id="KW-0832">Ubl conjugation</keyword>
<dbReference type="SMART" id="SM00249">
    <property type="entry name" value="PHD"/>
    <property type="match status" value="1"/>
</dbReference>
<dbReference type="GO" id="GO:0003677">
    <property type="term" value="F:DNA binding"/>
    <property type="evidence" value="ECO:0007669"/>
    <property type="project" value="InterPro"/>
</dbReference>
<evidence type="ECO:0000256" key="6">
    <source>
        <dbReference type="ARBA" id="ARBA00022833"/>
    </source>
</evidence>
<dbReference type="AGR" id="MGI:2145729"/>
<dbReference type="Gene3D" id="3.30.40.10">
    <property type="entry name" value="Zinc/RING finger domain, C3HC4 (zinc finger)"/>
    <property type="match status" value="1"/>
</dbReference>
<reference evidence="12" key="1">
    <citation type="journal article" date="2004" name="Genome Res.">
        <title>The status, quality, and expansion of the NIH full-length cDNA project: the Mammalian Gene Collection (MGC).</title>
        <authorList>
            <consortium name="The MGC Project Team"/>
            <person name="Gerhard D.S."/>
            <person name="Wagner L."/>
            <person name="Feingold E.A."/>
            <person name="Shenmen C.M."/>
            <person name="Grouse L.H."/>
            <person name="Schuler G."/>
            <person name="Klein S.L."/>
            <person name="Old S."/>
            <person name="Rasooly R."/>
            <person name="Good P."/>
            <person name="Guyer M."/>
            <person name="Peck A.M."/>
            <person name="Derge J.G."/>
            <person name="Lipman D."/>
            <person name="Collins F.S."/>
            <person name="Jang W."/>
            <person name="Sherry S."/>
            <person name="Feolo M."/>
            <person name="Misquitta L."/>
            <person name="Lee E."/>
            <person name="Rotmistrovsky K."/>
            <person name="Greenhut S.F."/>
            <person name="Schaefer C.F."/>
            <person name="Buetow K."/>
            <person name="Bonner T.I."/>
            <person name="Haussler D."/>
            <person name="Kent J."/>
            <person name="Kiekhaus M."/>
            <person name="Furey T."/>
            <person name="Brent M."/>
            <person name="Prange C."/>
            <person name="Schreiber K."/>
            <person name="Shapiro N."/>
            <person name="Bhat N.K."/>
            <person name="Hopkins R.F."/>
            <person name="Hsie F."/>
            <person name="Driscoll T."/>
            <person name="Soares M.B."/>
            <person name="Casavant T.L."/>
            <person name="Scheetz T.E."/>
            <person name="Brown-stein M.J."/>
            <person name="Usdin T.B."/>
            <person name="Toshiyuki S."/>
            <person name="Carninci P."/>
            <person name="Piao Y."/>
            <person name="Dudekula D.B."/>
            <person name="Ko M.S."/>
            <person name="Kawakami K."/>
            <person name="Suzuki Y."/>
            <person name="Sugano S."/>
            <person name="Gruber C.E."/>
            <person name="Smith M.R."/>
            <person name="Simmons B."/>
            <person name="Moore T."/>
            <person name="Waterman R."/>
            <person name="Johnson S.L."/>
            <person name="Ruan Y."/>
            <person name="Wei C.L."/>
            <person name="Mathavan S."/>
            <person name="Gunaratne P.H."/>
            <person name="Wu J."/>
            <person name="Garcia A.M."/>
            <person name="Hulyk S.W."/>
            <person name="Fuh E."/>
            <person name="Yuan Y."/>
            <person name="Sneed A."/>
            <person name="Kowis C."/>
            <person name="Hodgson A."/>
            <person name="Muzny D.M."/>
            <person name="McPherson J."/>
            <person name="Gibbs R.A."/>
            <person name="Fahey J."/>
            <person name="Helton E."/>
            <person name="Ketteman M."/>
            <person name="Madan A."/>
            <person name="Rodrigues S."/>
            <person name="Sanchez A."/>
            <person name="Whiting M."/>
            <person name="Madari A."/>
            <person name="Young A.C."/>
            <person name="Wetherby K.D."/>
            <person name="Granite S.J."/>
            <person name="Kwong P.N."/>
            <person name="Brinkley C.P."/>
            <person name="Pearson R.L."/>
            <person name="Bouffard G.G."/>
            <person name="Blakesly R.W."/>
            <person name="Green E.D."/>
            <person name="Dickson M.C."/>
            <person name="Rodriguez A.C."/>
            <person name="Grimwood J."/>
            <person name="Schmutz J."/>
            <person name="Myers R.M."/>
            <person name="Butterfield Y.S."/>
            <person name="Griffith M."/>
            <person name="Griffith O.L."/>
            <person name="Krzywinski M.I."/>
            <person name="Liao N."/>
            <person name="Morin R."/>
            <person name="Morrin R."/>
            <person name="Palmquist D."/>
            <person name="Petrescu A.S."/>
            <person name="Skalska U."/>
            <person name="Smailus D.E."/>
            <person name="Stott J.M."/>
            <person name="Schnerch A."/>
            <person name="Schein J.E."/>
            <person name="Jones S.J."/>
            <person name="Holt R.A."/>
            <person name="Baross A."/>
            <person name="Marra M.A."/>
            <person name="Clifton S."/>
            <person name="Makowski K.A."/>
            <person name="Bosak S."/>
            <person name="Malek J."/>
        </authorList>
    </citation>
    <scope>NUCLEOTIDE SEQUENCE [LARGE SCALE MRNA]</scope>
    <source>
        <tissue evidence="12">Brain</tissue>
    </source>
</reference>
<accession>B9EKX7</accession>
<keyword evidence="5" id="KW-0863">Zinc-finger</keyword>
<dbReference type="GO" id="GO:0008270">
    <property type="term" value="F:zinc ion binding"/>
    <property type="evidence" value="ECO:0007669"/>
    <property type="project" value="UniProtKB-KW"/>
</dbReference>
<evidence type="ECO:0000256" key="4">
    <source>
        <dbReference type="ARBA" id="ARBA00022723"/>
    </source>
</evidence>
<feature type="compositionally biased region" description="Polar residues" evidence="10">
    <location>
        <begin position="374"/>
        <end position="387"/>
    </location>
</feature>
<evidence type="ECO:0000256" key="7">
    <source>
        <dbReference type="ARBA" id="ARBA00022843"/>
    </source>
</evidence>
<sequence length="567" mass="62508">MNKQKKQKQQPPPPPQPPQIPESSADEEPKPKKRRQRRERRKPGARPRKRKTKQAVPIVDPQEPEIKLKYATQPLGKTNAKTKSFPPYIHAVNKGELGAVCTIVNAEEDEEQIKLVRSRKGQRSLTPPYSNTGSKVLPASSFMLQGPVVTESSVVEPVVCCLCGKGAGYGNMGDLFGPFYPQNYPATLPKNPPPKRSTEMQSKVKVRHKSASKGSKTDTEEEEQQQQQKEQRSPAAHPRFNLRQRSKDSAGGPRSLSRGRPRKNVASKGNSKETFLDTKPSVPASSKGGPERGGGPRSLSRGRPRKNVASKGNSKETVLDTKPSVPTTSKGGPEREWSSPERGGGPRSLSRGRPRKNAAAKGSSKKTVLDTKLSVPTTSKGTNSSKTDTQEQQQQKEQRSLAAHPRFNLRQRSKDSAGGPRSLSRGRPRKNVAPKGNSKETVLDTKPSVPTTSKGGPEWELQIPERPLPSNEFWVHEDCILWANGTYLVYGRLYGLLEALENARDVTCSHCQKAGATLGCYNKGCTFRYHYPCAIDADCLLNEENFSVRCPKHKVRLQRREGGDGQT</sequence>
<dbReference type="PANTHER" id="PTHR14955:SF7">
    <property type="entry name" value="TRANSCRIPTION FACTOR 20"/>
    <property type="match status" value="1"/>
</dbReference>
<feature type="compositionally biased region" description="Pro residues" evidence="10">
    <location>
        <begin position="10"/>
        <end position="20"/>
    </location>
</feature>
<feature type="compositionally biased region" description="Basic residues" evidence="10">
    <location>
        <begin position="31"/>
        <end position="53"/>
    </location>
</feature>
<dbReference type="InterPro" id="IPR001965">
    <property type="entry name" value="Znf_PHD"/>
</dbReference>
<dbReference type="OrthoDB" id="10029243at2759"/>
<proteinExistence type="evidence at transcript level"/>
<feature type="domain" description="PHD-type" evidence="11">
    <location>
        <begin position="450"/>
        <end position="554"/>
    </location>
</feature>
<dbReference type="AlphaFoldDB" id="B9EKX7"/>
<evidence type="ECO:0000256" key="3">
    <source>
        <dbReference type="ARBA" id="ARBA00022553"/>
    </source>
</evidence>
<protein>
    <submittedName>
        <fullName evidence="12">Expressed sequence AU017455</fullName>
    </submittedName>
</protein>
<keyword evidence="9" id="KW-0539">Nucleus</keyword>
<dbReference type="InterPro" id="IPR052440">
    <property type="entry name" value="Trans_Reg/Chrom_Remod"/>
</dbReference>
<evidence type="ECO:0000256" key="8">
    <source>
        <dbReference type="ARBA" id="ARBA00023159"/>
    </source>
</evidence>
<dbReference type="InterPro" id="IPR017956">
    <property type="entry name" value="AT_hook_DNA-bd_motif"/>
</dbReference>
<feature type="region of interest" description="Disordered" evidence="10">
    <location>
        <begin position="1"/>
        <end position="64"/>
    </location>
</feature>
<dbReference type="PANTHER" id="PTHR14955">
    <property type="entry name" value="RETINOIC ACID INDUCED 1/TRANSCRIPTION FACTOR 20"/>
    <property type="match status" value="1"/>
</dbReference>
<dbReference type="InterPro" id="IPR034732">
    <property type="entry name" value="EPHD"/>
</dbReference>
<name>B9EKX7_MOUSE</name>
<evidence type="ECO:0000256" key="1">
    <source>
        <dbReference type="ARBA" id="ARBA00004123"/>
    </source>
</evidence>
<organism evidence="12">
    <name type="scientific">Mus musculus</name>
    <name type="common">Mouse</name>
    <dbReference type="NCBI Taxonomy" id="10090"/>
    <lineage>
        <taxon>Eukaryota</taxon>
        <taxon>Metazoa</taxon>
        <taxon>Chordata</taxon>
        <taxon>Craniata</taxon>
        <taxon>Vertebrata</taxon>
        <taxon>Euteleostomi</taxon>
        <taxon>Mammalia</taxon>
        <taxon>Eutheria</taxon>
        <taxon>Euarchontoglires</taxon>
        <taxon>Glires</taxon>
        <taxon>Rodentia</taxon>
        <taxon>Myomorpha</taxon>
        <taxon>Muroidea</taxon>
        <taxon>Muridae</taxon>
        <taxon>Murinae</taxon>
        <taxon>Mus</taxon>
        <taxon>Mus</taxon>
    </lineage>
</organism>
<dbReference type="EMBL" id="BC151187">
    <property type="protein sequence ID" value="AAI51188.1"/>
    <property type="molecule type" value="mRNA"/>
</dbReference>
<evidence type="ECO:0000313" key="12">
    <source>
        <dbReference type="EMBL" id="AAI51188.1"/>
    </source>
</evidence>
<evidence type="ECO:0000313" key="13">
    <source>
        <dbReference type="MGI" id="MGI:2145729"/>
    </source>
</evidence>
<dbReference type="SMART" id="SM00384">
    <property type="entry name" value="AT_hook"/>
    <property type="match status" value="4"/>
</dbReference>
<dbReference type="PROSITE" id="PS51805">
    <property type="entry name" value="EPHD"/>
    <property type="match status" value="1"/>
</dbReference>
<dbReference type="InterPro" id="IPR013083">
    <property type="entry name" value="Znf_RING/FYVE/PHD"/>
</dbReference>
<gene>
    <name evidence="13" type="primary">Zfp957</name>
    <name evidence="12" type="synonym">AU017455</name>
</gene>
<dbReference type="FunFam" id="3.30.40.10:FF:000116">
    <property type="entry name" value="Transcription factor 20 (AR1)"/>
    <property type="match status" value="1"/>
</dbReference>
<keyword evidence="6" id="KW-0862">Zinc</keyword>
<evidence type="ECO:0000256" key="9">
    <source>
        <dbReference type="ARBA" id="ARBA00023242"/>
    </source>
</evidence>
<evidence type="ECO:0000259" key="11">
    <source>
        <dbReference type="PROSITE" id="PS51805"/>
    </source>
</evidence>
<keyword evidence="4" id="KW-0479">Metal-binding</keyword>
<comment type="subcellular location">
    <subcellularLocation>
        <location evidence="1">Nucleus</location>
    </subcellularLocation>
</comment>
<keyword evidence="3" id="KW-0597">Phosphoprotein</keyword>
<evidence type="ECO:0000256" key="5">
    <source>
        <dbReference type="ARBA" id="ARBA00022771"/>
    </source>
</evidence>
<keyword evidence="2" id="KW-1017">Isopeptide bond</keyword>
<feature type="region of interest" description="Disordered" evidence="10">
    <location>
        <begin position="186"/>
        <end position="462"/>
    </location>
</feature>
<dbReference type="Pfam" id="PF13771">
    <property type="entry name" value="zf-HC5HC2H"/>
    <property type="match status" value="1"/>
</dbReference>
<evidence type="ECO:0000256" key="2">
    <source>
        <dbReference type="ARBA" id="ARBA00022499"/>
    </source>
</evidence>
<keyword evidence="8" id="KW-0010">Activator</keyword>
<dbReference type="MGI" id="MGI:2145729">
    <property type="gene designation" value="Zfp957"/>
</dbReference>
<dbReference type="GO" id="GO:0005634">
    <property type="term" value="C:nucleus"/>
    <property type="evidence" value="ECO:0007669"/>
    <property type="project" value="UniProtKB-SubCell"/>
</dbReference>